<dbReference type="InterPro" id="IPR041489">
    <property type="entry name" value="PDZ_6"/>
</dbReference>
<dbReference type="PROSITE" id="PS50106">
    <property type="entry name" value="PDZ"/>
    <property type="match status" value="1"/>
</dbReference>
<dbReference type="InterPro" id="IPR036034">
    <property type="entry name" value="PDZ_sf"/>
</dbReference>
<dbReference type="InterPro" id="IPR021109">
    <property type="entry name" value="Peptidase_aspartic_dom_sf"/>
</dbReference>
<organism evidence="4 5">
    <name type="scientific">Aquimarina amphilecti</name>
    <dbReference type="NCBI Taxonomy" id="1038014"/>
    <lineage>
        <taxon>Bacteria</taxon>
        <taxon>Pseudomonadati</taxon>
        <taxon>Bacteroidota</taxon>
        <taxon>Flavobacteriia</taxon>
        <taxon>Flavobacteriales</taxon>
        <taxon>Flavobacteriaceae</taxon>
        <taxon>Aquimarina</taxon>
    </lineage>
</organism>
<evidence type="ECO:0000259" key="3">
    <source>
        <dbReference type="PROSITE" id="PS50175"/>
    </source>
</evidence>
<dbReference type="PROSITE" id="PS50175">
    <property type="entry name" value="ASP_PROT_RETROV"/>
    <property type="match status" value="1"/>
</dbReference>
<evidence type="ECO:0000313" key="5">
    <source>
        <dbReference type="Proteomes" id="UP000198521"/>
    </source>
</evidence>
<dbReference type="Proteomes" id="UP000198521">
    <property type="component" value="Unassembled WGS sequence"/>
</dbReference>
<name>A0A1H7U905_AQUAM</name>
<dbReference type="STRING" id="1038014.SAMN04487910_3629"/>
<reference evidence="4 5" key="1">
    <citation type="submission" date="2016-10" db="EMBL/GenBank/DDBJ databases">
        <authorList>
            <person name="de Groot N.N."/>
        </authorList>
    </citation>
    <scope>NUCLEOTIDE SEQUENCE [LARGE SCALE GENOMIC DNA]</scope>
    <source>
        <strain evidence="4 5">DSM 25232</strain>
    </source>
</reference>
<feature type="domain" description="PDZ" evidence="2">
    <location>
        <begin position="369"/>
        <end position="427"/>
    </location>
</feature>
<dbReference type="Pfam" id="PF17820">
    <property type="entry name" value="PDZ_6"/>
    <property type="match status" value="1"/>
</dbReference>
<evidence type="ECO:0000259" key="2">
    <source>
        <dbReference type="PROSITE" id="PS50106"/>
    </source>
</evidence>
<keyword evidence="4" id="KW-0645">Protease</keyword>
<dbReference type="InterPro" id="IPR001478">
    <property type="entry name" value="PDZ"/>
</dbReference>
<keyword evidence="5" id="KW-1185">Reference proteome</keyword>
<dbReference type="GO" id="GO:0004190">
    <property type="term" value="F:aspartic-type endopeptidase activity"/>
    <property type="evidence" value="ECO:0007669"/>
    <property type="project" value="InterPro"/>
</dbReference>
<dbReference type="EMBL" id="FOAB01000007">
    <property type="protein sequence ID" value="SEL93236.1"/>
    <property type="molecule type" value="Genomic_DNA"/>
</dbReference>
<accession>A0A1H7U905</accession>
<dbReference type="SUPFAM" id="SSF50156">
    <property type="entry name" value="PDZ domain-like"/>
    <property type="match status" value="1"/>
</dbReference>
<proteinExistence type="predicted"/>
<protein>
    <submittedName>
        <fullName evidence="4">Aspartyl protease</fullName>
    </submittedName>
</protein>
<dbReference type="InterPro" id="IPR001995">
    <property type="entry name" value="Peptidase_A2_cat"/>
</dbReference>
<dbReference type="Gene3D" id="2.30.42.10">
    <property type="match status" value="1"/>
</dbReference>
<dbReference type="SMART" id="SM00228">
    <property type="entry name" value="PDZ"/>
    <property type="match status" value="1"/>
</dbReference>
<evidence type="ECO:0000313" key="4">
    <source>
        <dbReference type="EMBL" id="SEL93236.1"/>
    </source>
</evidence>
<feature type="domain" description="Peptidase A2" evidence="3">
    <location>
        <begin position="64"/>
        <end position="100"/>
    </location>
</feature>
<keyword evidence="1" id="KW-0378">Hydrolase</keyword>
<dbReference type="Pfam" id="PF13650">
    <property type="entry name" value="Asp_protease_2"/>
    <property type="match status" value="1"/>
</dbReference>
<dbReference type="CDD" id="cd05483">
    <property type="entry name" value="retropepsin_like_bacteria"/>
    <property type="match status" value="1"/>
</dbReference>
<dbReference type="RefSeq" id="WP_091411068.1">
    <property type="nucleotide sequence ID" value="NZ_FOAB01000007.1"/>
</dbReference>
<dbReference type="AlphaFoldDB" id="A0A1H7U905"/>
<sequence>MKILYWDFYHFLKEKALILFLLISFMLNAQEGFRFPEGQTSDKIKFELANNLIIIPVELNGVKLSFILDTGVGSTILFSIDKRESLELKNASKIFLRGLGNEAPAEAIKSTNNLLKIGDTYSDDHTVYMIFDESMNFSPLMGFPIHGIIGYDFFRKFILNLNYTKEYIKIHDPASYKYKKCKRCYQSDLDLNNGRKRPLIKAKYKTNTGFLDVNLLLDSGSSSALWLFENPKINLKAPDDSFDDFLGTGFNGEIYGKKTKVEGLTIGDFEIKEVTASFPDSLYIQGISLKSRQGSIGGSVLKRFNMIIDYPNQKITYRKNSFFNKPFHYNMSGLTIQHSGVRVLKDYNIRRSPSRPSLDFVTKDDGKISINVFKADVSSFVYSVQPEYKITEVRPDSPAAKAGLLKGDRILEVNGRKSHLYKLSDMNDLFYSEEGKKITIKVERLRVEMKFTFYLKKVI</sequence>
<gene>
    <name evidence="4" type="ORF">SAMN04487910_3629</name>
</gene>
<dbReference type="OrthoDB" id="3521766at2"/>
<dbReference type="GO" id="GO:0006508">
    <property type="term" value="P:proteolysis"/>
    <property type="evidence" value="ECO:0007669"/>
    <property type="project" value="UniProtKB-KW"/>
</dbReference>
<dbReference type="SUPFAM" id="SSF50630">
    <property type="entry name" value="Acid proteases"/>
    <property type="match status" value="1"/>
</dbReference>
<dbReference type="InterPro" id="IPR034122">
    <property type="entry name" value="Retropepsin-like_bacterial"/>
</dbReference>
<dbReference type="Gene3D" id="2.40.70.10">
    <property type="entry name" value="Acid Proteases"/>
    <property type="match status" value="2"/>
</dbReference>
<evidence type="ECO:0000256" key="1">
    <source>
        <dbReference type="ARBA" id="ARBA00022801"/>
    </source>
</evidence>